<organism evidence="1 2">
    <name type="scientific">Gigaspora rosea</name>
    <dbReference type="NCBI Taxonomy" id="44941"/>
    <lineage>
        <taxon>Eukaryota</taxon>
        <taxon>Fungi</taxon>
        <taxon>Fungi incertae sedis</taxon>
        <taxon>Mucoromycota</taxon>
        <taxon>Glomeromycotina</taxon>
        <taxon>Glomeromycetes</taxon>
        <taxon>Diversisporales</taxon>
        <taxon>Gigasporaceae</taxon>
        <taxon>Gigaspora</taxon>
    </lineage>
</organism>
<gene>
    <name evidence="1" type="ORF">C2G38_2181164</name>
</gene>
<accession>A0A397VFE5</accession>
<dbReference type="Proteomes" id="UP000266673">
    <property type="component" value="Unassembled WGS sequence"/>
</dbReference>
<dbReference type="AlphaFoldDB" id="A0A397VFE5"/>
<comment type="caution">
    <text evidence="1">The sequence shown here is derived from an EMBL/GenBank/DDBJ whole genome shotgun (WGS) entry which is preliminary data.</text>
</comment>
<protein>
    <submittedName>
        <fullName evidence="1">Uncharacterized protein</fullName>
    </submittedName>
</protein>
<evidence type="ECO:0000313" key="1">
    <source>
        <dbReference type="EMBL" id="RIB19689.1"/>
    </source>
</evidence>
<evidence type="ECO:0000313" key="2">
    <source>
        <dbReference type="Proteomes" id="UP000266673"/>
    </source>
</evidence>
<proteinExistence type="predicted"/>
<dbReference type="EMBL" id="QKWP01000459">
    <property type="protein sequence ID" value="RIB19689.1"/>
    <property type="molecule type" value="Genomic_DNA"/>
</dbReference>
<reference evidence="1 2" key="1">
    <citation type="submission" date="2018-06" db="EMBL/GenBank/DDBJ databases">
        <title>Comparative genomics reveals the genomic features of Rhizophagus irregularis, R. cerebriforme, R. diaphanum and Gigaspora rosea, and their symbiotic lifestyle signature.</title>
        <authorList>
            <person name="Morin E."/>
            <person name="San Clemente H."/>
            <person name="Chen E.C.H."/>
            <person name="De La Providencia I."/>
            <person name="Hainaut M."/>
            <person name="Kuo A."/>
            <person name="Kohler A."/>
            <person name="Murat C."/>
            <person name="Tang N."/>
            <person name="Roy S."/>
            <person name="Loubradou J."/>
            <person name="Henrissat B."/>
            <person name="Grigoriev I.V."/>
            <person name="Corradi N."/>
            <person name="Roux C."/>
            <person name="Martin F.M."/>
        </authorList>
    </citation>
    <scope>NUCLEOTIDE SEQUENCE [LARGE SCALE GENOMIC DNA]</scope>
    <source>
        <strain evidence="1 2">DAOM 194757</strain>
    </source>
</reference>
<name>A0A397VFE5_9GLOM</name>
<sequence>MAELRDQLSQYIGFEPSEICLPITEEDIQEFRKIIADQEKMTDIVMDEYRFLLCYGYNGKGDNRIHIGWLVACTVSQAEKVLINLPEDLSEKVLAHIEKRFEEVPLVPVLIRKSNIEQVNTNDSNLSISIEFPEPPNEIFSLQIVAAYESVLSGPSG</sequence>
<keyword evidence="2" id="KW-1185">Reference proteome</keyword>
<dbReference type="OrthoDB" id="2386437at2759"/>